<dbReference type="NCBIfam" id="TIGR03814">
    <property type="entry name" value="Gln_ase"/>
    <property type="match status" value="1"/>
</dbReference>
<evidence type="ECO:0000256" key="5">
    <source>
        <dbReference type="ARBA" id="ARBA00049534"/>
    </source>
</evidence>
<feature type="binding site" evidence="6">
    <location>
        <position position="107"/>
    </location>
    <ligand>
        <name>substrate</name>
    </ligand>
</feature>
<dbReference type="Proteomes" id="UP000244989">
    <property type="component" value="Unassembled WGS sequence"/>
</dbReference>
<keyword evidence="6" id="KW-0007">Acetylation</keyword>
<dbReference type="HAMAP" id="MF_00313">
    <property type="entry name" value="Glutaminase"/>
    <property type="match status" value="1"/>
</dbReference>
<evidence type="ECO:0000313" key="8">
    <source>
        <dbReference type="Proteomes" id="UP000244989"/>
    </source>
</evidence>
<dbReference type="PANTHER" id="PTHR12544:SF29">
    <property type="entry name" value="GLUTAMINASE"/>
    <property type="match status" value="1"/>
</dbReference>
<dbReference type="InterPro" id="IPR012338">
    <property type="entry name" value="Beta-lactam/transpept-like"/>
</dbReference>
<evidence type="ECO:0000313" key="7">
    <source>
        <dbReference type="EMBL" id="PWC02406.1"/>
    </source>
</evidence>
<dbReference type="GO" id="GO:0004359">
    <property type="term" value="F:glutaminase activity"/>
    <property type="evidence" value="ECO:0007669"/>
    <property type="project" value="UniProtKB-UniRule"/>
</dbReference>
<feature type="binding site" evidence="6">
    <location>
        <position position="58"/>
    </location>
    <ligand>
        <name>substrate</name>
    </ligand>
</feature>
<organism evidence="7 8">
    <name type="scientific">Corynebacterium yudongzhengii</name>
    <dbReference type="NCBI Taxonomy" id="2080740"/>
    <lineage>
        <taxon>Bacteria</taxon>
        <taxon>Bacillati</taxon>
        <taxon>Actinomycetota</taxon>
        <taxon>Actinomycetes</taxon>
        <taxon>Mycobacteriales</taxon>
        <taxon>Corynebacteriaceae</taxon>
        <taxon>Corynebacterium</taxon>
    </lineage>
</organism>
<gene>
    <name evidence="6 7" type="primary">glsA</name>
    <name evidence="7" type="ORF">DF222_01865</name>
</gene>
<dbReference type="RefSeq" id="WP_108432148.1">
    <property type="nucleotide sequence ID" value="NZ_CP026947.1"/>
</dbReference>
<dbReference type="OrthoDB" id="9788822at2"/>
<comment type="similarity">
    <text evidence="1 6">Belongs to the glutaminase family.</text>
</comment>
<proteinExistence type="inferred from homology"/>
<evidence type="ECO:0000256" key="1">
    <source>
        <dbReference type="ARBA" id="ARBA00011076"/>
    </source>
</evidence>
<feature type="binding site" evidence="6">
    <location>
        <position position="184"/>
    </location>
    <ligand>
        <name>substrate</name>
    </ligand>
</feature>
<comment type="subunit">
    <text evidence="2 6">Homotetramer.</text>
</comment>
<reference evidence="8" key="1">
    <citation type="submission" date="2018-04" db="EMBL/GenBank/DDBJ databases">
        <authorList>
            <person name="Liu S."/>
            <person name="Wang Z."/>
            <person name="Li J."/>
        </authorList>
    </citation>
    <scope>NUCLEOTIDE SEQUENCE [LARGE SCALE GENOMIC DNA]</scope>
    <source>
        <strain evidence="8">2189</strain>
    </source>
</reference>
<dbReference type="AlphaFoldDB" id="A0A2U1T8S5"/>
<dbReference type="SUPFAM" id="SSF56601">
    <property type="entry name" value="beta-lactamase/transpeptidase-like"/>
    <property type="match status" value="1"/>
</dbReference>
<dbReference type="SUPFAM" id="SSF52091">
    <property type="entry name" value="SpoIIaa-like"/>
    <property type="match status" value="1"/>
</dbReference>
<feature type="binding site" evidence="6">
    <location>
        <position position="160"/>
    </location>
    <ligand>
        <name>substrate</name>
    </ligand>
</feature>
<protein>
    <recommendedName>
        <fullName evidence="3 6">Glutaminase</fullName>
        <ecNumber evidence="3 6">3.5.1.2</ecNumber>
    </recommendedName>
</protein>
<dbReference type="EC" id="3.5.1.2" evidence="3 6"/>
<sequence>MDTAIPQYLQRLIDDARAREERQDTDGHPDDRIGIALCTSTGHLYAAGDTGAEFTIQSVSKPFIFALAVQRRGARRVLEAVELEPSGEAFDEISLGDHYRPMNPMINAGALAVNQLILGEDAEADDRVEIVRDLLSKLAGRDLKVNLDAAREEFRSADRNLALAHMLRSYGIINDSAESAVWGYTRQCCVSVTARDLAIMAATLANHGVNPITGERVLDARVCRLTMAVLSTTGMYDATGRWMARVGIPAKSGVDGGLIGMLPGQAGVATFSPGLDKHGNPIRGVRLFEALSDDMGLHLMNGRGRSAEDLSRAMYDDNGNQLVQLYGAIDFTGAEAALHSLERRDADGGEIVLDLSEATEAQEMCCQMLTTGVDELRDAGYDIRISDPDGLLVKDGG</sequence>
<comment type="catalytic activity">
    <reaction evidence="5 6">
        <text>L-glutamine + H2O = L-glutamate + NH4(+)</text>
        <dbReference type="Rhea" id="RHEA:15889"/>
        <dbReference type="ChEBI" id="CHEBI:15377"/>
        <dbReference type="ChEBI" id="CHEBI:28938"/>
        <dbReference type="ChEBI" id="CHEBI:29985"/>
        <dbReference type="ChEBI" id="CHEBI:58359"/>
        <dbReference type="EC" id="3.5.1.2"/>
    </reaction>
</comment>
<comment type="caution">
    <text evidence="7">The sequence shown here is derived from an EMBL/GenBank/DDBJ whole genome shotgun (WGS) entry which is preliminary data.</text>
</comment>
<dbReference type="Pfam" id="PF04960">
    <property type="entry name" value="Glutaminase"/>
    <property type="match status" value="1"/>
</dbReference>
<dbReference type="PANTHER" id="PTHR12544">
    <property type="entry name" value="GLUTAMINASE"/>
    <property type="match status" value="1"/>
</dbReference>
<accession>A0A2U1T8S5</accession>
<dbReference type="KEGG" id="cyz:C3B44_09405"/>
<dbReference type="GO" id="GO:0006537">
    <property type="term" value="P:glutamate biosynthetic process"/>
    <property type="evidence" value="ECO:0007669"/>
    <property type="project" value="TreeGrafter"/>
</dbReference>
<dbReference type="InterPro" id="IPR015868">
    <property type="entry name" value="Glutaminase"/>
</dbReference>
<feature type="binding site" evidence="6">
    <location>
        <position position="236"/>
    </location>
    <ligand>
        <name>substrate</name>
    </ligand>
</feature>
<evidence type="ECO:0000256" key="3">
    <source>
        <dbReference type="ARBA" id="ARBA00012918"/>
    </source>
</evidence>
<dbReference type="EMBL" id="QEEZ01000003">
    <property type="protein sequence ID" value="PWC02406.1"/>
    <property type="molecule type" value="Genomic_DNA"/>
</dbReference>
<keyword evidence="4 6" id="KW-0378">Hydrolase</keyword>
<feature type="binding site" evidence="6">
    <location>
        <position position="153"/>
    </location>
    <ligand>
        <name>substrate</name>
    </ligand>
</feature>
<evidence type="ECO:0000256" key="2">
    <source>
        <dbReference type="ARBA" id="ARBA00011881"/>
    </source>
</evidence>
<evidence type="ECO:0000256" key="6">
    <source>
        <dbReference type="HAMAP-Rule" id="MF_00313"/>
    </source>
</evidence>
<name>A0A2U1T8S5_9CORY</name>
<feature type="binding site" evidence="6">
    <location>
        <position position="254"/>
    </location>
    <ligand>
        <name>substrate</name>
    </ligand>
</feature>
<dbReference type="GO" id="GO:0006543">
    <property type="term" value="P:L-glutamine catabolic process"/>
    <property type="evidence" value="ECO:0007669"/>
    <property type="project" value="TreeGrafter"/>
</dbReference>
<dbReference type="InterPro" id="IPR036513">
    <property type="entry name" value="STAS_dom_sf"/>
</dbReference>
<evidence type="ECO:0000256" key="4">
    <source>
        <dbReference type="ARBA" id="ARBA00022801"/>
    </source>
</evidence>
<dbReference type="Gene3D" id="3.40.710.10">
    <property type="entry name" value="DD-peptidase/beta-lactamase superfamily"/>
    <property type="match status" value="1"/>
</dbReference>
<dbReference type="Gene3D" id="3.30.750.24">
    <property type="entry name" value="STAS domain"/>
    <property type="match status" value="1"/>
</dbReference>
<keyword evidence="8" id="KW-1185">Reference proteome</keyword>